<feature type="compositionally biased region" description="Basic and acidic residues" evidence="1">
    <location>
        <begin position="125"/>
        <end position="135"/>
    </location>
</feature>
<organism evidence="2">
    <name type="scientific">hydrothermal vent metagenome</name>
    <dbReference type="NCBI Taxonomy" id="652676"/>
    <lineage>
        <taxon>unclassified sequences</taxon>
        <taxon>metagenomes</taxon>
        <taxon>ecological metagenomes</taxon>
    </lineage>
</organism>
<protein>
    <submittedName>
        <fullName evidence="2">Uncharacterized protein</fullName>
    </submittedName>
</protein>
<dbReference type="AlphaFoldDB" id="A0A3B1BGF2"/>
<proteinExistence type="predicted"/>
<evidence type="ECO:0000256" key="1">
    <source>
        <dbReference type="SAM" id="MobiDB-lite"/>
    </source>
</evidence>
<accession>A0A3B1BGF2</accession>
<name>A0A3B1BGF2_9ZZZZ</name>
<evidence type="ECO:0000313" key="2">
    <source>
        <dbReference type="EMBL" id="VAX17189.1"/>
    </source>
</evidence>
<dbReference type="EMBL" id="UOGA01000088">
    <property type="protein sequence ID" value="VAX17189.1"/>
    <property type="molecule type" value="Genomic_DNA"/>
</dbReference>
<reference evidence="2" key="1">
    <citation type="submission" date="2018-06" db="EMBL/GenBank/DDBJ databases">
        <authorList>
            <person name="Zhirakovskaya E."/>
        </authorList>
    </citation>
    <scope>NUCLEOTIDE SEQUENCE</scope>
</reference>
<sequence>MRNFLQGGALRLVTWFTMEIKITEPPDCPHCATEMMKYELPPFTFSDGLGWGATFLWICPSDQCPIFRKGFDHTVKHYGQTSSMRSMIEPDSGNESVIPALTLDKEHYSSYLKSWREKKRNKVGGKREEKTKDNKSDDDDLDDLNDSYYDPGAD</sequence>
<feature type="region of interest" description="Disordered" evidence="1">
    <location>
        <begin position="116"/>
        <end position="154"/>
    </location>
</feature>
<feature type="compositionally biased region" description="Acidic residues" evidence="1">
    <location>
        <begin position="136"/>
        <end position="145"/>
    </location>
</feature>
<gene>
    <name evidence="2" type="ORF">MNBD_NITROSPINAE04-160</name>
</gene>